<proteinExistence type="predicted"/>
<sequence>MLSSIHFIPSTAEQAYRQGINRFRPNRRTLPLSKLSQRFNDSLSNMNKNGHSWTLMSWQ</sequence>
<dbReference type="AlphaFoldDB" id="Q87PY9"/>
<accession>Q87PY9</accession>
<gene>
    <name evidence="1" type="ordered locus">VP1362</name>
</gene>
<dbReference type="HOGENOM" id="CLU_2959688_0_0_6"/>
<organism evidence="1 2">
    <name type="scientific">Vibrio parahaemolyticus serotype O3:K6 (strain RIMD 2210633)</name>
    <dbReference type="NCBI Taxonomy" id="223926"/>
    <lineage>
        <taxon>Bacteria</taxon>
        <taxon>Pseudomonadati</taxon>
        <taxon>Pseudomonadota</taxon>
        <taxon>Gammaproteobacteria</taxon>
        <taxon>Vibrionales</taxon>
        <taxon>Vibrionaceae</taxon>
        <taxon>Vibrio</taxon>
    </lineage>
</organism>
<dbReference type="Proteomes" id="UP000002493">
    <property type="component" value="Chromosome 1"/>
</dbReference>
<protein>
    <submittedName>
        <fullName evidence="1">Uncharacterized protein</fullName>
    </submittedName>
</protein>
<reference evidence="1 2" key="1">
    <citation type="journal article" date="2003" name="Lancet">
        <title>Genome sequence of Vibrio parahaemolyticus: a pathogenic mechanism distinct from that of V. cholerae.</title>
        <authorList>
            <person name="Makino K."/>
            <person name="Oshima K."/>
            <person name="Kurokawa K."/>
            <person name="Yokoyama K."/>
            <person name="Uda T."/>
            <person name="Tagomori K."/>
            <person name="Iijima Y."/>
            <person name="Najima M."/>
            <person name="Nakano M."/>
            <person name="Yamashita A."/>
            <person name="Kubota Y."/>
            <person name="Kimura S."/>
            <person name="Yasunaga T."/>
            <person name="Honda T."/>
            <person name="Shinagawa H."/>
            <person name="Hattori M."/>
            <person name="Iida T."/>
        </authorList>
    </citation>
    <scope>NUCLEOTIDE SEQUENCE [LARGE SCALE GENOMIC DNA]</scope>
    <source>
        <strain evidence="2">RIMD 2210633</strain>
    </source>
</reference>
<dbReference type="EMBL" id="BA000031">
    <property type="protein sequence ID" value="BAC59624.1"/>
    <property type="molecule type" value="Genomic_DNA"/>
</dbReference>
<name>Q87PY9_VIBPA</name>
<evidence type="ECO:0000313" key="2">
    <source>
        <dbReference type="Proteomes" id="UP000002493"/>
    </source>
</evidence>
<evidence type="ECO:0000313" key="1">
    <source>
        <dbReference type="EMBL" id="BAC59624.1"/>
    </source>
</evidence>
<dbReference type="KEGG" id="vpa:VP1362"/>